<dbReference type="SUPFAM" id="SSF55424">
    <property type="entry name" value="FAD/NAD-linked reductases, dimerisation (C-terminal) domain"/>
    <property type="match status" value="1"/>
</dbReference>
<evidence type="ECO:0000256" key="12">
    <source>
        <dbReference type="PIRSR" id="PIRSR000350-3"/>
    </source>
</evidence>
<accession>A0A402D229</accession>
<dbReference type="GO" id="GO:0003957">
    <property type="term" value="F:NAD(P)+ transhydrogenase (Si-specific) activity"/>
    <property type="evidence" value="ECO:0007669"/>
    <property type="project" value="UniProtKB-EC"/>
</dbReference>
<evidence type="ECO:0000313" key="13">
    <source>
        <dbReference type="EMBL" id="BDI30149.1"/>
    </source>
</evidence>
<evidence type="ECO:0000256" key="11">
    <source>
        <dbReference type="ARBA" id="ARBA00031183"/>
    </source>
</evidence>
<evidence type="ECO:0000256" key="9">
    <source>
        <dbReference type="ARBA" id="ARBA00023002"/>
    </source>
</evidence>
<dbReference type="PRINTS" id="PR00368">
    <property type="entry name" value="FADPNR"/>
</dbReference>
<feature type="binding site" evidence="12">
    <location>
        <position position="268"/>
    </location>
    <ligand>
        <name>NAD(+)</name>
        <dbReference type="ChEBI" id="CHEBI:57540"/>
    </ligand>
</feature>
<dbReference type="KEGG" id="ccot:CCAX7_22000"/>
<protein>
    <recommendedName>
        <fullName evidence="4">NAD(P)(+) transhydrogenase (Si-specific)</fullName>
        <ecNumber evidence="4">1.6.1.1</ecNumber>
    </recommendedName>
    <alternativeName>
        <fullName evidence="11">NAD(P)(+) transhydrogenase [B-specific]</fullName>
    </alternativeName>
</protein>
<feature type="binding site" evidence="12">
    <location>
        <begin position="180"/>
        <end position="187"/>
    </location>
    <ligand>
        <name>NAD(+)</name>
        <dbReference type="ChEBI" id="CHEBI:57540"/>
    </ligand>
</feature>
<dbReference type="Gene3D" id="3.30.390.30">
    <property type="match status" value="1"/>
</dbReference>
<dbReference type="Gene3D" id="3.50.50.60">
    <property type="entry name" value="FAD/NAD(P)-binding domain"/>
    <property type="match status" value="2"/>
</dbReference>
<dbReference type="GO" id="GO:0004148">
    <property type="term" value="F:dihydrolipoyl dehydrogenase (NADH) activity"/>
    <property type="evidence" value="ECO:0007669"/>
    <property type="project" value="TreeGrafter"/>
</dbReference>
<dbReference type="Proteomes" id="UP000287394">
    <property type="component" value="Chromosome"/>
</dbReference>
<evidence type="ECO:0000256" key="5">
    <source>
        <dbReference type="ARBA" id="ARBA00022490"/>
    </source>
</evidence>
<dbReference type="Pfam" id="PF02852">
    <property type="entry name" value="Pyr_redox_dim"/>
    <property type="match status" value="1"/>
</dbReference>
<evidence type="ECO:0000256" key="10">
    <source>
        <dbReference type="ARBA" id="ARBA00023027"/>
    </source>
</evidence>
<evidence type="ECO:0000256" key="4">
    <source>
        <dbReference type="ARBA" id="ARBA00012772"/>
    </source>
</evidence>
<dbReference type="NCBIfam" id="NF003585">
    <property type="entry name" value="PRK05249.1"/>
    <property type="match status" value="1"/>
</dbReference>
<dbReference type="InterPro" id="IPR036188">
    <property type="entry name" value="FAD/NAD-bd_sf"/>
</dbReference>
<evidence type="ECO:0000256" key="7">
    <source>
        <dbReference type="ARBA" id="ARBA00022827"/>
    </source>
</evidence>
<reference evidence="13 14" key="1">
    <citation type="journal article" date="2019" name="Int. J. Syst. Evol. Microbiol.">
        <title>Capsulimonas corticalis gen. nov., sp. nov., an aerobic capsulated bacterium, of a novel bacterial order, Capsulimonadales ord. nov., of the class Armatimonadia of the phylum Armatimonadetes.</title>
        <authorList>
            <person name="Li J."/>
            <person name="Kudo C."/>
            <person name="Tonouchi A."/>
        </authorList>
    </citation>
    <scope>NUCLEOTIDE SEQUENCE [LARGE SCALE GENOMIC DNA]</scope>
    <source>
        <strain evidence="13 14">AX-7</strain>
    </source>
</reference>
<keyword evidence="14" id="KW-1185">Reference proteome</keyword>
<dbReference type="InterPro" id="IPR016156">
    <property type="entry name" value="FAD/NAD-linked_Rdtase_dimer_sf"/>
</dbReference>
<keyword evidence="6" id="KW-0285">Flavoprotein</keyword>
<feature type="binding site" evidence="12">
    <location>
        <position position="203"/>
    </location>
    <ligand>
        <name>NAD(+)</name>
        <dbReference type="ChEBI" id="CHEBI:57540"/>
    </ligand>
</feature>
<dbReference type="AlphaFoldDB" id="A0A402D229"/>
<dbReference type="EC" id="1.6.1.1" evidence="4"/>
<keyword evidence="7 12" id="KW-0274">FAD</keyword>
<organism evidence="13 14">
    <name type="scientific">Capsulimonas corticalis</name>
    <dbReference type="NCBI Taxonomy" id="2219043"/>
    <lineage>
        <taxon>Bacteria</taxon>
        <taxon>Bacillati</taxon>
        <taxon>Armatimonadota</taxon>
        <taxon>Armatimonadia</taxon>
        <taxon>Capsulimonadales</taxon>
        <taxon>Capsulimonadaceae</taxon>
        <taxon>Capsulimonas</taxon>
    </lineage>
</organism>
<feature type="binding site" evidence="12">
    <location>
        <position position="51"/>
    </location>
    <ligand>
        <name>FAD</name>
        <dbReference type="ChEBI" id="CHEBI:57692"/>
    </ligand>
</feature>
<keyword evidence="12" id="KW-0547">Nucleotide-binding</keyword>
<keyword evidence="9" id="KW-0560">Oxidoreductase</keyword>
<keyword evidence="10 12" id="KW-0520">NAD</keyword>
<comment type="subcellular location">
    <subcellularLocation>
        <location evidence="2">Cytoplasm</location>
    </subcellularLocation>
</comment>
<keyword evidence="5" id="KW-0963">Cytoplasm</keyword>
<dbReference type="PANTHER" id="PTHR22912">
    <property type="entry name" value="DISULFIDE OXIDOREDUCTASE"/>
    <property type="match status" value="1"/>
</dbReference>
<evidence type="ECO:0000313" key="14">
    <source>
        <dbReference type="Proteomes" id="UP000287394"/>
    </source>
</evidence>
<proteinExistence type="inferred from homology"/>
<evidence type="ECO:0000256" key="8">
    <source>
        <dbReference type="ARBA" id="ARBA00022857"/>
    </source>
</evidence>
<comment type="cofactor">
    <cofactor evidence="12">
        <name>FAD</name>
        <dbReference type="ChEBI" id="CHEBI:57692"/>
    </cofactor>
    <text evidence="12">Binds 1 FAD per subunit.</text>
</comment>
<dbReference type="InterPro" id="IPR050151">
    <property type="entry name" value="Class-I_Pyr_Nuc-Dis_Oxidored"/>
</dbReference>
<gene>
    <name evidence="13" type="primary">udhA</name>
    <name evidence="13" type="ORF">CCAX7_22000</name>
</gene>
<evidence type="ECO:0000256" key="3">
    <source>
        <dbReference type="ARBA" id="ARBA00007532"/>
    </source>
</evidence>
<dbReference type="InterPro" id="IPR004099">
    <property type="entry name" value="Pyr_nucl-diS_OxRdtase_dimer"/>
</dbReference>
<evidence type="ECO:0000256" key="6">
    <source>
        <dbReference type="ARBA" id="ARBA00022630"/>
    </source>
</evidence>
<evidence type="ECO:0000256" key="1">
    <source>
        <dbReference type="ARBA" id="ARBA00002842"/>
    </source>
</evidence>
<dbReference type="InterPro" id="IPR001100">
    <property type="entry name" value="Pyr_nuc-diS_OxRdtase"/>
</dbReference>
<dbReference type="PIRSF" id="PIRSF000350">
    <property type="entry name" value="Mercury_reductase_MerA"/>
    <property type="match status" value="1"/>
</dbReference>
<dbReference type="RefSeq" id="WP_119323600.1">
    <property type="nucleotide sequence ID" value="NZ_AP025739.1"/>
</dbReference>
<dbReference type="Pfam" id="PF07992">
    <property type="entry name" value="Pyr_redox_2"/>
    <property type="match status" value="1"/>
</dbReference>
<dbReference type="GO" id="GO:0006103">
    <property type="term" value="P:2-oxoglutarate metabolic process"/>
    <property type="evidence" value="ECO:0007669"/>
    <property type="project" value="TreeGrafter"/>
</dbReference>
<comment type="function">
    <text evidence="1">Conversion of NADPH, generated by peripheral catabolic pathways, to NADH, which can enter the respiratory chain for energy generation.</text>
</comment>
<name>A0A402D229_9BACT</name>
<dbReference type="EMBL" id="AP025739">
    <property type="protein sequence ID" value="BDI30149.1"/>
    <property type="molecule type" value="Genomic_DNA"/>
</dbReference>
<dbReference type="PRINTS" id="PR00411">
    <property type="entry name" value="PNDRDTASEI"/>
</dbReference>
<sequence length="479" mass="51992">MKHVNMVVIGSGPAGQKAAIQAAKLGKSVILIEKNNIIGGACIHTGTIPSKALRESVLQLTGIHQSTLNNHNPVNKSDITLDDLIFRCHQVIRTEIDVIREHMQRNGVEMIWGEAHFKDQHTIDVVRPSACETIEADHIVIASGTTPARPSTITFDNERVLDSDSFLRLPALPKSIIIVGGGVIGTEYACMMAALGIRVVLVEARPMLLEFADSEIIEALQYRMRAMGVTLRLNERVDDIRVLPDGLVQATMQSGKHIRADSLLYCIGRQGATAKMDLDKVGLTPDSRGRLKVNEHYQTEIPHIYAVGDVIGFPALASTSMEQGRLASCHAYGEPTCSIPELFPVGIYSIPEISMVGKTEAALTDEGIPYEAGVAQYREIARGQLLGDEGGMLKLLIHEQTRQILGVHAIGTGATELIHIGQAVMALKGTVDYFINNVFNYPTLAECYKVAALNGSNKLRLLQSSPTSLETPKLKIVGA</sequence>
<comment type="similarity">
    <text evidence="3">Belongs to the class-I pyridine nucleotide-disulfide oxidoreductase family.</text>
</comment>
<dbReference type="FunFam" id="3.30.390.30:FF:000001">
    <property type="entry name" value="Dihydrolipoyl dehydrogenase"/>
    <property type="match status" value="1"/>
</dbReference>
<dbReference type="InterPro" id="IPR023753">
    <property type="entry name" value="FAD/NAD-binding_dom"/>
</dbReference>
<feature type="binding site" evidence="12">
    <location>
        <position position="309"/>
    </location>
    <ligand>
        <name>FAD</name>
        <dbReference type="ChEBI" id="CHEBI:57692"/>
    </ligand>
</feature>
<dbReference type="PANTHER" id="PTHR22912:SF93">
    <property type="entry name" value="SOLUBLE PYRIDINE NUCLEOTIDE TRANSHYDROGENASE"/>
    <property type="match status" value="1"/>
</dbReference>
<dbReference type="OrthoDB" id="9761158at2"/>
<dbReference type="SUPFAM" id="SSF51905">
    <property type="entry name" value="FAD/NAD(P)-binding domain"/>
    <property type="match status" value="1"/>
</dbReference>
<dbReference type="GO" id="GO:0005829">
    <property type="term" value="C:cytosol"/>
    <property type="evidence" value="ECO:0007669"/>
    <property type="project" value="TreeGrafter"/>
</dbReference>
<dbReference type="GO" id="GO:0050660">
    <property type="term" value="F:flavin adenine dinucleotide binding"/>
    <property type="evidence" value="ECO:0007669"/>
    <property type="project" value="TreeGrafter"/>
</dbReference>
<evidence type="ECO:0000256" key="2">
    <source>
        <dbReference type="ARBA" id="ARBA00004496"/>
    </source>
</evidence>
<keyword evidence="8" id="KW-0521">NADP</keyword>